<dbReference type="Pfam" id="PF11901">
    <property type="entry name" value="DM9"/>
    <property type="match status" value="2"/>
</dbReference>
<evidence type="ECO:0000313" key="2">
    <source>
        <dbReference type="Proteomes" id="UP000183832"/>
    </source>
</evidence>
<dbReference type="Proteomes" id="UP000183832">
    <property type="component" value="Unassembled WGS sequence"/>
</dbReference>
<dbReference type="SMART" id="SM00696">
    <property type="entry name" value="DM9"/>
    <property type="match status" value="4"/>
</dbReference>
<reference evidence="1 2" key="1">
    <citation type="submission" date="2015-04" db="EMBL/GenBank/DDBJ databases">
        <authorList>
            <person name="Syromyatnikov M.Y."/>
            <person name="Popov V.N."/>
        </authorList>
    </citation>
    <scope>NUCLEOTIDE SEQUENCE [LARGE SCALE GENOMIC DNA]</scope>
</reference>
<gene>
    <name evidence="1" type="ORF">CLUMA_CG020962</name>
</gene>
<dbReference type="InterPro" id="IPR006616">
    <property type="entry name" value="DM9_repeat"/>
</dbReference>
<dbReference type="PANTHER" id="PTHR31649:SF10">
    <property type="entry name" value="IP19903P-RELATED"/>
    <property type="match status" value="1"/>
</dbReference>
<keyword evidence="2" id="KW-1185">Reference proteome</keyword>
<dbReference type="PANTHER" id="PTHR31649">
    <property type="entry name" value="AGAP009604-PA"/>
    <property type="match status" value="1"/>
</dbReference>
<dbReference type="AlphaFoldDB" id="A0A1J1J6N7"/>
<dbReference type="STRING" id="568069.A0A1J1J6N7"/>
<proteinExistence type="predicted"/>
<dbReference type="OrthoDB" id="1925699at2759"/>
<dbReference type="EMBL" id="CVRI01000074">
    <property type="protein sequence ID" value="CRL08047.1"/>
    <property type="molecule type" value="Genomic_DNA"/>
</dbReference>
<name>A0A1J1J6N7_9DIPT</name>
<protein>
    <submittedName>
        <fullName evidence="1">CLUMA_CG020962, isoform A</fullName>
    </submittedName>
</protein>
<accession>A0A1J1J6N7</accession>
<organism evidence="1 2">
    <name type="scientific">Clunio marinus</name>
    <dbReference type="NCBI Taxonomy" id="568069"/>
    <lineage>
        <taxon>Eukaryota</taxon>
        <taxon>Metazoa</taxon>
        <taxon>Ecdysozoa</taxon>
        <taxon>Arthropoda</taxon>
        <taxon>Hexapoda</taxon>
        <taxon>Insecta</taxon>
        <taxon>Pterygota</taxon>
        <taxon>Neoptera</taxon>
        <taxon>Endopterygota</taxon>
        <taxon>Diptera</taxon>
        <taxon>Nematocera</taxon>
        <taxon>Chironomoidea</taxon>
        <taxon>Chironomidae</taxon>
        <taxon>Clunio</taxon>
    </lineage>
</organism>
<sequence length="290" mass="31061">MSNHHWIPSSTHQGLATGSAVYAGNDADGSPIYVGRAFHEGDQIPAKIIPSKQACYVPHNGLEHFKPNFEVLSGTGFTWVGSSNGHVPTGAVVAGNQRTGEPLYVGRAHHEGSLTVGKIHPGHGCIYIPFNGQEHSILHYEVLVSQAKTQWIHTSSHGPMPPNPIFAGTDTDGSPIYIGRCFHNGDQLPAKVIPNKNVAYVTFDGQAIPKYSYEVLCNGNVQWVPSGHGAVLPNAVVGGRTSSGETLYIGRGHWMGSLTVGKIHPSHGNLYIAFNGMECAIGNYEILIEN</sequence>
<evidence type="ECO:0000313" key="1">
    <source>
        <dbReference type="EMBL" id="CRL08047.1"/>
    </source>
</evidence>